<evidence type="ECO:0000313" key="2">
    <source>
        <dbReference type="EMBL" id="CAG2056938.1"/>
    </source>
</evidence>
<dbReference type="EMBL" id="CAJPIN010004621">
    <property type="protein sequence ID" value="CAG2056938.1"/>
    <property type="molecule type" value="Genomic_DNA"/>
</dbReference>
<feature type="non-terminal residue" evidence="2">
    <location>
        <position position="1"/>
    </location>
</feature>
<gene>
    <name evidence="2" type="ORF">TPAB3V08_LOCUS3921</name>
</gene>
<dbReference type="InterPro" id="IPR053011">
    <property type="entry name" value="SDR_family_member_7"/>
</dbReference>
<feature type="transmembrane region" description="Helical" evidence="1">
    <location>
        <begin position="78"/>
        <end position="100"/>
    </location>
</feature>
<evidence type="ECO:0008006" key="4">
    <source>
        <dbReference type="Google" id="ProtNLM"/>
    </source>
</evidence>
<dbReference type="Proteomes" id="UP001153148">
    <property type="component" value="Unassembled WGS sequence"/>
</dbReference>
<protein>
    <recommendedName>
        <fullName evidence="4">Dehydrogenase</fullName>
    </recommendedName>
</protein>
<dbReference type="SUPFAM" id="SSF51735">
    <property type="entry name" value="NAD(P)-binding Rossmann-fold domains"/>
    <property type="match status" value="1"/>
</dbReference>
<dbReference type="PANTHER" id="PTHR44269">
    <property type="entry name" value="DEHYDROGENASE/REDUCTASE SDR FAMILY MEMBER 7-RELATED"/>
    <property type="match status" value="1"/>
</dbReference>
<accession>A0ABN7NM57</accession>
<proteinExistence type="predicted"/>
<keyword evidence="1" id="KW-0812">Transmembrane</keyword>
<name>A0ABN7NM57_TIMPD</name>
<dbReference type="PRINTS" id="PR00081">
    <property type="entry name" value="GDHRDH"/>
</dbReference>
<dbReference type="InterPro" id="IPR036291">
    <property type="entry name" value="NAD(P)-bd_dom_sf"/>
</dbReference>
<dbReference type="Pfam" id="PF00106">
    <property type="entry name" value="adh_short"/>
    <property type="match status" value="1"/>
</dbReference>
<dbReference type="Gene3D" id="3.40.50.720">
    <property type="entry name" value="NAD(P)-binding Rossmann-like Domain"/>
    <property type="match status" value="1"/>
</dbReference>
<dbReference type="InterPro" id="IPR002347">
    <property type="entry name" value="SDR_fam"/>
</dbReference>
<reference evidence="2" key="1">
    <citation type="submission" date="2021-03" db="EMBL/GenBank/DDBJ databases">
        <authorList>
            <person name="Tran Van P."/>
        </authorList>
    </citation>
    <scope>NUCLEOTIDE SEQUENCE</scope>
</reference>
<dbReference type="PANTHER" id="PTHR44269:SF1">
    <property type="entry name" value="DEHYDROGENASE_REDUCTASE SDR FAMILY MEMBER 7"/>
    <property type="match status" value="1"/>
</dbReference>
<organism evidence="2 3">
    <name type="scientific">Timema podura</name>
    <name type="common">Walking stick</name>
    <dbReference type="NCBI Taxonomy" id="61482"/>
    <lineage>
        <taxon>Eukaryota</taxon>
        <taxon>Metazoa</taxon>
        <taxon>Ecdysozoa</taxon>
        <taxon>Arthropoda</taxon>
        <taxon>Hexapoda</taxon>
        <taxon>Insecta</taxon>
        <taxon>Pterygota</taxon>
        <taxon>Neoptera</taxon>
        <taxon>Polyneoptera</taxon>
        <taxon>Phasmatodea</taxon>
        <taxon>Timematodea</taxon>
        <taxon>Timematoidea</taxon>
        <taxon>Timematidae</taxon>
        <taxon>Timema</taxon>
    </lineage>
</organism>
<evidence type="ECO:0000313" key="3">
    <source>
        <dbReference type="Proteomes" id="UP001153148"/>
    </source>
</evidence>
<keyword evidence="1" id="KW-1133">Transmembrane helix</keyword>
<sequence>KKQDVQGVVAVNFCISRHNCAIVWCFALFCVGLCERLVRECNGTKACYWFENRVIICQLLSSCTSARHEAHNTPFMDLLALIGFIVVVYWLVYIVSLFWFDCDLGLAWTEKFGKPISSPLSKLFPRRTVVCVPGALAGKVVWVTGASSGIGEHLAIELARHGVKLVLSARREEELDRVRNKCLEVGKLLEPADVLTLPLDVTSYNDHQAAFDTVIQYFGKVSSGVHSADYWYEGALLDVLVNNAGRSQRCVWEEVELEVDRQMFELNVFGVINLTRIAVRYFLEKGAGHIAATSSIAGVQGVPFSGTYTATKHALHKVALRVSHSSLMSSDRMKPRSGDWAKFGKSVSPDDRRMTAERCGHLCAVALANKSFEVWMAPLPIIPLAYIFVYFPNVGKVTVSYYPFRVGHFLGAKYFLKLRDSRESVQAN</sequence>
<keyword evidence="3" id="KW-1185">Reference proteome</keyword>
<evidence type="ECO:0000256" key="1">
    <source>
        <dbReference type="SAM" id="Phobius"/>
    </source>
</evidence>
<keyword evidence="1" id="KW-0472">Membrane</keyword>
<comment type="caution">
    <text evidence="2">The sequence shown here is derived from an EMBL/GenBank/DDBJ whole genome shotgun (WGS) entry which is preliminary data.</text>
</comment>